<protein>
    <submittedName>
        <fullName evidence="1">Uncharacterized protein</fullName>
    </submittedName>
</protein>
<name>A0A0E9S4T9_ANGAN</name>
<dbReference type="AlphaFoldDB" id="A0A0E9S4T9"/>
<reference evidence="1" key="1">
    <citation type="submission" date="2014-11" db="EMBL/GenBank/DDBJ databases">
        <authorList>
            <person name="Amaro Gonzalez C."/>
        </authorList>
    </citation>
    <scope>NUCLEOTIDE SEQUENCE</scope>
</reference>
<reference evidence="1" key="2">
    <citation type="journal article" date="2015" name="Fish Shellfish Immunol.">
        <title>Early steps in the European eel (Anguilla anguilla)-Vibrio vulnificus interaction in the gills: Role of the RtxA13 toxin.</title>
        <authorList>
            <person name="Callol A."/>
            <person name="Pajuelo D."/>
            <person name="Ebbesson L."/>
            <person name="Teles M."/>
            <person name="MacKenzie S."/>
            <person name="Amaro C."/>
        </authorList>
    </citation>
    <scope>NUCLEOTIDE SEQUENCE</scope>
</reference>
<dbReference type="EMBL" id="GBXM01072143">
    <property type="protein sequence ID" value="JAH36434.1"/>
    <property type="molecule type" value="Transcribed_RNA"/>
</dbReference>
<sequence length="29" mass="3490">MKLLRVEMMNLFWSSALRLVLDKLVFAQH</sequence>
<accession>A0A0E9S4T9</accession>
<organism evidence="1">
    <name type="scientific">Anguilla anguilla</name>
    <name type="common">European freshwater eel</name>
    <name type="synonym">Muraena anguilla</name>
    <dbReference type="NCBI Taxonomy" id="7936"/>
    <lineage>
        <taxon>Eukaryota</taxon>
        <taxon>Metazoa</taxon>
        <taxon>Chordata</taxon>
        <taxon>Craniata</taxon>
        <taxon>Vertebrata</taxon>
        <taxon>Euteleostomi</taxon>
        <taxon>Actinopterygii</taxon>
        <taxon>Neopterygii</taxon>
        <taxon>Teleostei</taxon>
        <taxon>Anguilliformes</taxon>
        <taxon>Anguillidae</taxon>
        <taxon>Anguilla</taxon>
    </lineage>
</organism>
<evidence type="ECO:0000313" key="1">
    <source>
        <dbReference type="EMBL" id="JAH36434.1"/>
    </source>
</evidence>
<proteinExistence type="predicted"/>